<evidence type="ECO:0000313" key="3">
    <source>
        <dbReference type="EMBL" id="EMP28565.1"/>
    </source>
</evidence>
<proteinExistence type="predicted"/>
<evidence type="ECO:0000259" key="2">
    <source>
        <dbReference type="Pfam" id="PF08347"/>
    </source>
</evidence>
<gene>
    <name evidence="3" type="ORF">UY3_14347</name>
</gene>
<dbReference type="Pfam" id="PF08347">
    <property type="entry name" value="CTNNB1_binding"/>
    <property type="match status" value="1"/>
</dbReference>
<dbReference type="STRING" id="8469.M7AZK1"/>
<dbReference type="Proteomes" id="UP000031443">
    <property type="component" value="Unassembled WGS sequence"/>
</dbReference>
<dbReference type="EMBL" id="KB562788">
    <property type="protein sequence ID" value="EMP28565.1"/>
    <property type="molecule type" value="Genomic_DNA"/>
</dbReference>
<sequence length="129" mass="13968">MSPALLGKCHVCSGMSLEPVSVVRRQQDGGFFKGPPYPGYPFLMIPELGSPYLPNGALSPGGARTSRCDKSTPERSPVDSCTHPLREAQAESMGERQQSTHRGEDTTLFSKKGVFRLVDITIEASLLCN</sequence>
<keyword evidence="4" id="KW-1185">Reference proteome</keyword>
<name>M7AZK1_CHEMY</name>
<organism evidence="3 4">
    <name type="scientific">Chelonia mydas</name>
    <name type="common">Green sea-turtle</name>
    <name type="synonym">Chelonia agassizi</name>
    <dbReference type="NCBI Taxonomy" id="8469"/>
    <lineage>
        <taxon>Eukaryota</taxon>
        <taxon>Metazoa</taxon>
        <taxon>Chordata</taxon>
        <taxon>Craniata</taxon>
        <taxon>Vertebrata</taxon>
        <taxon>Euteleostomi</taxon>
        <taxon>Archelosauria</taxon>
        <taxon>Testudinata</taxon>
        <taxon>Testudines</taxon>
        <taxon>Cryptodira</taxon>
        <taxon>Durocryptodira</taxon>
        <taxon>Americhelydia</taxon>
        <taxon>Chelonioidea</taxon>
        <taxon>Cheloniidae</taxon>
        <taxon>Chelonia</taxon>
    </lineage>
</organism>
<dbReference type="InterPro" id="IPR013558">
    <property type="entry name" value="CTNNB1-bd_N"/>
</dbReference>
<evidence type="ECO:0000313" key="4">
    <source>
        <dbReference type="Proteomes" id="UP000031443"/>
    </source>
</evidence>
<dbReference type="AlphaFoldDB" id="M7AZK1"/>
<feature type="region of interest" description="Disordered" evidence="1">
    <location>
        <begin position="54"/>
        <end position="106"/>
    </location>
</feature>
<dbReference type="eggNOG" id="KOG3248">
    <property type="taxonomic scope" value="Eukaryota"/>
</dbReference>
<protein>
    <submittedName>
        <fullName evidence="3">Transcription factor 7-like 1</fullName>
    </submittedName>
</protein>
<feature type="compositionally biased region" description="Basic and acidic residues" evidence="1">
    <location>
        <begin position="66"/>
        <end position="77"/>
    </location>
</feature>
<accession>M7AZK1</accession>
<evidence type="ECO:0000256" key="1">
    <source>
        <dbReference type="SAM" id="MobiDB-lite"/>
    </source>
</evidence>
<feature type="domain" description="CTNNB1 binding N-teminal" evidence="2">
    <location>
        <begin position="22"/>
        <end position="67"/>
    </location>
</feature>
<reference evidence="4" key="1">
    <citation type="journal article" date="2013" name="Nat. Genet.">
        <title>The draft genomes of soft-shell turtle and green sea turtle yield insights into the development and evolution of the turtle-specific body plan.</title>
        <authorList>
            <person name="Wang Z."/>
            <person name="Pascual-Anaya J."/>
            <person name="Zadissa A."/>
            <person name="Li W."/>
            <person name="Niimura Y."/>
            <person name="Huang Z."/>
            <person name="Li C."/>
            <person name="White S."/>
            <person name="Xiong Z."/>
            <person name="Fang D."/>
            <person name="Wang B."/>
            <person name="Ming Y."/>
            <person name="Chen Y."/>
            <person name="Zheng Y."/>
            <person name="Kuraku S."/>
            <person name="Pignatelli M."/>
            <person name="Herrero J."/>
            <person name="Beal K."/>
            <person name="Nozawa M."/>
            <person name="Li Q."/>
            <person name="Wang J."/>
            <person name="Zhang H."/>
            <person name="Yu L."/>
            <person name="Shigenobu S."/>
            <person name="Wang J."/>
            <person name="Liu J."/>
            <person name="Flicek P."/>
            <person name="Searle S."/>
            <person name="Wang J."/>
            <person name="Kuratani S."/>
            <person name="Yin Y."/>
            <person name="Aken B."/>
            <person name="Zhang G."/>
            <person name="Irie N."/>
        </authorList>
    </citation>
    <scope>NUCLEOTIDE SEQUENCE [LARGE SCALE GENOMIC DNA]</scope>
</reference>